<sequence>MALRLSTRISIRWSDEAPSEPTDTVVLSVGSYFMDLRIKKADRYIDWAFADEGEFQKLPNGDDLETGSMPYPEKDNQVTPCEEVWRELRPKHGMERGWILQGRSGDDNIFLGKFGGVYLAMLQEKNGPFSTLKEELQDVQGQLQWEEKSRSGSGTMLSLKKIGTVFVPGEESWQVGEEVIIDGQVYHVRAVQTCGSKNSFGVSRTARL</sequence>
<dbReference type="OrthoDB" id="4045395at2759"/>
<protein>
    <recommendedName>
        <fullName evidence="3">Protein HRI1</fullName>
    </recommendedName>
</protein>
<dbReference type="Proteomes" id="UP000554235">
    <property type="component" value="Unassembled WGS sequence"/>
</dbReference>
<evidence type="ECO:0000313" key="1">
    <source>
        <dbReference type="EMBL" id="KAF4465915.1"/>
    </source>
</evidence>
<dbReference type="InterPro" id="IPR031818">
    <property type="entry name" value="Hri1"/>
</dbReference>
<reference evidence="1 2" key="1">
    <citation type="submission" date="2020-01" db="EMBL/GenBank/DDBJ databases">
        <title>Identification and distribution of gene clusters putatively required for synthesis of sphingolipid metabolism inhibitors in phylogenetically diverse species of the filamentous fungus Fusarium.</title>
        <authorList>
            <person name="Kim H.-S."/>
            <person name="Busman M."/>
            <person name="Brown D.W."/>
            <person name="Divon H."/>
            <person name="Uhlig S."/>
            <person name="Proctor R.H."/>
        </authorList>
    </citation>
    <scope>NUCLEOTIDE SEQUENCE [LARGE SCALE GENOMIC DNA]</scope>
    <source>
        <strain evidence="1 2">NRRL 20459</strain>
    </source>
</reference>
<evidence type="ECO:0008006" key="3">
    <source>
        <dbReference type="Google" id="ProtNLM"/>
    </source>
</evidence>
<name>A0A8H4PB22_9HYPO</name>
<dbReference type="AlphaFoldDB" id="A0A8H4PB22"/>
<proteinExistence type="predicted"/>
<accession>A0A8H4PB22</accession>
<comment type="caution">
    <text evidence="1">The sequence shown here is derived from an EMBL/GenBank/DDBJ whole genome shotgun (WGS) entry which is preliminary data.</text>
</comment>
<dbReference type="InterPro" id="IPR043047">
    <property type="entry name" value="Hri1_N_sf"/>
</dbReference>
<organism evidence="1 2">
    <name type="scientific">Fusarium albosuccineum</name>
    <dbReference type="NCBI Taxonomy" id="1237068"/>
    <lineage>
        <taxon>Eukaryota</taxon>
        <taxon>Fungi</taxon>
        <taxon>Dikarya</taxon>
        <taxon>Ascomycota</taxon>
        <taxon>Pezizomycotina</taxon>
        <taxon>Sordariomycetes</taxon>
        <taxon>Hypocreomycetidae</taxon>
        <taxon>Hypocreales</taxon>
        <taxon>Nectriaceae</taxon>
        <taxon>Fusarium</taxon>
        <taxon>Fusarium decemcellulare species complex</taxon>
    </lineage>
</organism>
<gene>
    <name evidence="1" type="ORF">FALBO_7229</name>
</gene>
<evidence type="ECO:0000313" key="2">
    <source>
        <dbReference type="Proteomes" id="UP000554235"/>
    </source>
</evidence>
<dbReference type="Pfam" id="PF16815">
    <property type="entry name" value="HRI1"/>
    <property type="match status" value="1"/>
</dbReference>
<dbReference type="Gene3D" id="2.40.128.320">
    <property type="entry name" value="Protein HRI1, N-terminal domain"/>
    <property type="match status" value="2"/>
</dbReference>
<keyword evidence="2" id="KW-1185">Reference proteome</keyword>
<dbReference type="EMBL" id="JAADYS010000957">
    <property type="protein sequence ID" value="KAF4465915.1"/>
    <property type="molecule type" value="Genomic_DNA"/>
</dbReference>